<dbReference type="Proteomes" id="UP000762676">
    <property type="component" value="Unassembled WGS sequence"/>
</dbReference>
<keyword evidence="5" id="KW-1185">Reference proteome</keyword>
<gene>
    <name evidence="4" type="ORF">ElyMa_005419500</name>
</gene>
<name>A0AAV4EK60_9GAST</name>
<keyword evidence="2" id="KW-0808">Transferase</keyword>
<dbReference type="InterPro" id="IPR000863">
    <property type="entry name" value="Sulfotransferase_dom"/>
</dbReference>
<dbReference type="EMBL" id="BMAT01010806">
    <property type="protein sequence ID" value="GFR60984.1"/>
    <property type="molecule type" value="Genomic_DNA"/>
</dbReference>
<feature type="domain" description="Sulfotransferase" evidence="3">
    <location>
        <begin position="71"/>
        <end position="225"/>
    </location>
</feature>
<organism evidence="4 5">
    <name type="scientific">Elysia marginata</name>
    <dbReference type="NCBI Taxonomy" id="1093978"/>
    <lineage>
        <taxon>Eukaryota</taxon>
        <taxon>Metazoa</taxon>
        <taxon>Spiralia</taxon>
        <taxon>Lophotrochozoa</taxon>
        <taxon>Mollusca</taxon>
        <taxon>Gastropoda</taxon>
        <taxon>Heterobranchia</taxon>
        <taxon>Euthyneura</taxon>
        <taxon>Panpulmonata</taxon>
        <taxon>Sacoglossa</taxon>
        <taxon>Placobranchoidea</taxon>
        <taxon>Plakobranchidae</taxon>
        <taxon>Elysia</taxon>
    </lineage>
</organism>
<evidence type="ECO:0000313" key="4">
    <source>
        <dbReference type="EMBL" id="GFR60984.1"/>
    </source>
</evidence>
<comment type="caution">
    <text evidence="4">The sequence shown here is derived from an EMBL/GenBank/DDBJ whole genome shotgun (WGS) entry which is preliminary data.</text>
</comment>
<evidence type="ECO:0000256" key="2">
    <source>
        <dbReference type="ARBA" id="ARBA00022679"/>
    </source>
</evidence>
<dbReference type="GO" id="GO:0008146">
    <property type="term" value="F:sulfotransferase activity"/>
    <property type="evidence" value="ECO:0007669"/>
    <property type="project" value="InterPro"/>
</dbReference>
<evidence type="ECO:0000313" key="5">
    <source>
        <dbReference type="Proteomes" id="UP000762676"/>
    </source>
</evidence>
<protein>
    <submittedName>
        <fullName evidence="4">Sulfotransferase</fullName>
    </submittedName>
</protein>
<dbReference type="Gene3D" id="3.40.50.300">
    <property type="entry name" value="P-loop containing nucleotide triphosphate hydrolases"/>
    <property type="match status" value="1"/>
</dbReference>
<dbReference type="Pfam" id="PF00685">
    <property type="entry name" value="Sulfotransfer_1"/>
    <property type="match status" value="1"/>
</dbReference>
<dbReference type="InterPro" id="IPR027417">
    <property type="entry name" value="P-loop_NTPase"/>
</dbReference>
<dbReference type="PANTHER" id="PTHR11783">
    <property type="entry name" value="SULFOTRANSFERASE SULT"/>
    <property type="match status" value="1"/>
</dbReference>
<reference evidence="4 5" key="1">
    <citation type="journal article" date="2021" name="Elife">
        <title>Chloroplast acquisition without the gene transfer in kleptoplastic sea slugs, Plakobranchus ocellatus.</title>
        <authorList>
            <person name="Maeda T."/>
            <person name="Takahashi S."/>
            <person name="Yoshida T."/>
            <person name="Shimamura S."/>
            <person name="Takaki Y."/>
            <person name="Nagai Y."/>
            <person name="Toyoda A."/>
            <person name="Suzuki Y."/>
            <person name="Arimoto A."/>
            <person name="Ishii H."/>
            <person name="Satoh N."/>
            <person name="Nishiyama T."/>
            <person name="Hasebe M."/>
            <person name="Maruyama T."/>
            <person name="Minagawa J."/>
            <person name="Obokata J."/>
            <person name="Shigenobu S."/>
        </authorList>
    </citation>
    <scope>NUCLEOTIDE SEQUENCE [LARGE SCALE GENOMIC DNA]</scope>
</reference>
<proteinExistence type="inferred from homology"/>
<comment type="similarity">
    <text evidence="1">Belongs to the sulfotransferase 1 family.</text>
</comment>
<evidence type="ECO:0000259" key="3">
    <source>
        <dbReference type="Pfam" id="PF00685"/>
    </source>
</evidence>
<evidence type="ECO:0000256" key="1">
    <source>
        <dbReference type="ARBA" id="ARBA00005771"/>
    </source>
</evidence>
<accession>A0AAV4EK60</accession>
<dbReference type="AlphaFoldDB" id="A0AAV4EK60"/>
<sequence length="228" mass="26162">MPIIRLSVADERVVFLAKRQVDRYPPQMKTIQVPDGQGESLTVIEDAGLYIAMNILTDNLMSLGNFQARSDDILIVTYPKSGTHWMQAITNLMVQNVDCLAGSGEYQKNFYHLEYTPLEIINNAPSPRVICTHLPLERISLDFLRMKSKIVVCVRNPRDVAVSYFRFCANLKDIGYRGSFNGFFNLFIHGSLPYNSWFDHVFSWLKAARSGRHDIHVVRYEDLQQVSQ</sequence>
<dbReference type="SUPFAM" id="SSF52540">
    <property type="entry name" value="P-loop containing nucleoside triphosphate hydrolases"/>
    <property type="match status" value="1"/>
</dbReference>